<evidence type="ECO:0000256" key="1">
    <source>
        <dbReference type="ARBA" id="ARBA00010699"/>
    </source>
</evidence>
<evidence type="ECO:0000256" key="2">
    <source>
        <dbReference type="ARBA" id="ARBA00012261"/>
    </source>
</evidence>
<dbReference type="PANTHER" id="PTHR11138:SF5">
    <property type="entry name" value="METHIONYL-TRNA FORMYLTRANSFERASE, MITOCHONDRIAL"/>
    <property type="match status" value="1"/>
</dbReference>
<comment type="catalytic activity">
    <reaction evidence="5">
        <text>L-methionyl-tRNA(fMet) + (6R)-10-formyltetrahydrofolate = N-formyl-L-methionyl-tRNA(fMet) + (6S)-5,6,7,8-tetrahydrofolate + H(+)</text>
        <dbReference type="Rhea" id="RHEA:24380"/>
        <dbReference type="Rhea" id="RHEA-COMP:9952"/>
        <dbReference type="Rhea" id="RHEA-COMP:9953"/>
        <dbReference type="ChEBI" id="CHEBI:15378"/>
        <dbReference type="ChEBI" id="CHEBI:57453"/>
        <dbReference type="ChEBI" id="CHEBI:78530"/>
        <dbReference type="ChEBI" id="CHEBI:78844"/>
        <dbReference type="ChEBI" id="CHEBI:195366"/>
        <dbReference type="EC" id="2.1.2.9"/>
    </reaction>
</comment>
<dbReference type="SUPFAM" id="SSF50486">
    <property type="entry name" value="FMT C-terminal domain-like"/>
    <property type="match status" value="1"/>
</dbReference>
<dbReference type="Proteomes" id="UP000237608">
    <property type="component" value="Unassembled WGS sequence"/>
</dbReference>
<dbReference type="NCBIfam" id="TIGR00460">
    <property type="entry name" value="fmt"/>
    <property type="match status" value="1"/>
</dbReference>
<reference evidence="8 9" key="1">
    <citation type="submission" date="2016-12" db="EMBL/GenBank/DDBJ databases">
        <title>Trade-off between light-utilization and light-protection in marine flavobacteria.</title>
        <authorList>
            <person name="Kumagai Y."/>
            <person name="Yoshizawa S."/>
            <person name="Kogure K."/>
            <person name="Iwasaki W."/>
        </authorList>
    </citation>
    <scope>NUCLEOTIDE SEQUENCE [LARGE SCALE GENOMIC DNA]</scope>
    <source>
        <strain evidence="8 9">KCTC 22729</strain>
    </source>
</reference>
<gene>
    <name evidence="5" type="primary">fmt</name>
    <name evidence="8" type="ORF">BTO13_01595</name>
</gene>
<keyword evidence="9" id="KW-1185">Reference proteome</keyword>
<dbReference type="Gene3D" id="3.40.50.12230">
    <property type="match status" value="1"/>
</dbReference>
<dbReference type="HAMAP" id="MF_00182">
    <property type="entry name" value="Formyl_trans"/>
    <property type="match status" value="1"/>
</dbReference>
<sequence>MGTPDFATSILQHLVDNNFDVVGVVTAADKPAGRGLKMNESSVKKYAQSQNIPVLQPTNLKSESFLTSLKDFNADIQIVVAFRMLPKEVWSMPKMGTFNLHASLLPEYRGAAPIHWAIINGEKKTGVTTFFIDDKIDTGEIILQREIEITEIETVGTLHDKLMHLGADLVSETVESISRRDFKTTKQLDIEEKSAPKLTPDNTKIDWSETLENIYNKIRGLNPFPAAWTIIQMNNEEILAKIYAVEKEKTSHSLNYGTIVSNKKEVKVAVQNGFIHILEIKLSGKRQMNIKSLLNGFTFSEDAKML</sequence>
<dbReference type="Pfam" id="PF00551">
    <property type="entry name" value="Formyl_trans_N"/>
    <property type="match status" value="1"/>
</dbReference>
<dbReference type="InterPro" id="IPR041711">
    <property type="entry name" value="Met-tRNA-FMT_N"/>
</dbReference>
<dbReference type="EMBL" id="MSCL01000001">
    <property type="protein sequence ID" value="PQJ74043.1"/>
    <property type="molecule type" value="Genomic_DNA"/>
</dbReference>
<evidence type="ECO:0000259" key="7">
    <source>
        <dbReference type="Pfam" id="PF02911"/>
    </source>
</evidence>
<feature type="domain" description="Formyl transferase C-terminal" evidence="7">
    <location>
        <begin position="197"/>
        <end position="297"/>
    </location>
</feature>
<dbReference type="AlphaFoldDB" id="A0A2S7W8X6"/>
<feature type="domain" description="Formyl transferase N-terminal" evidence="6">
    <location>
        <begin position="2"/>
        <end position="172"/>
    </location>
</feature>
<keyword evidence="3 5" id="KW-0808">Transferase</keyword>
<evidence type="ECO:0000259" key="6">
    <source>
        <dbReference type="Pfam" id="PF00551"/>
    </source>
</evidence>
<feature type="binding site" evidence="5">
    <location>
        <begin position="103"/>
        <end position="106"/>
    </location>
    <ligand>
        <name>(6S)-5,6,7,8-tetrahydrofolate</name>
        <dbReference type="ChEBI" id="CHEBI:57453"/>
    </ligand>
</feature>
<dbReference type="InterPro" id="IPR005793">
    <property type="entry name" value="Formyl_trans_C"/>
</dbReference>
<dbReference type="PANTHER" id="PTHR11138">
    <property type="entry name" value="METHIONYL-TRNA FORMYLTRANSFERASE"/>
    <property type="match status" value="1"/>
</dbReference>
<name>A0A2S7W8X6_9FLAO</name>
<dbReference type="GO" id="GO:0005829">
    <property type="term" value="C:cytosol"/>
    <property type="evidence" value="ECO:0007669"/>
    <property type="project" value="TreeGrafter"/>
</dbReference>
<keyword evidence="4 5" id="KW-0648">Protein biosynthesis</keyword>
<comment type="caution">
    <text evidence="8">The sequence shown here is derived from an EMBL/GenBank/DDBJ whole genome shotgun (WGS) entry which is preliminary data.</text>
</comment>
<organism evidence="8 9">
    <name type="scientific">Polaribacter gangjinensis</name>
    <dbReference type="NCBI Taxonomy" id="574710"/>
    <lineage>
        <taxon>Bacteria</taxon>
        <taxon>Pseudomonadati</taxon>
        <taxon>Bacteroidota</taxon>
        <taxon>Flavobacteriia</taxon>
        <taxon>Flavobacteriales</taxon>
        <taxon>Flavobacteriaceae</taxon>
    </lineage>
</organism>
<evidence type="ECO:0000313" key="9">
    <source>
        <dbReference type="Proteomes" id="UP000237608"/>
    </source>
</evidence>
<evidence type="ECO:0000256" key="3">
    <source>
        <dbReference type="ARBA" id="ARBA00022679"/>
    </source>
</evidence>
<dbReference type="GO" id="GO:0004479">
    <property type="term" value="F:methionyl-tRNA formyltransferase activity"/>
    <property type="evidence" value="ECO:0007669"/>
    <property type="project" value="UniProtKB-UniRule"/>
</dbReference>
<dbReference type="Pfam" id="PF02911">
    <property type="entry name" value="Formyl_trans_C"/>
    <property type="match status" value="1"/>
</dbReference>
<dbReference type="CDD" id="cd08704">
    <property type="entry name" value="Met_tRNA_FMT_C"/>
    <property type="match status" value="1"/>
</dbReference>
<evidence type="ECO:0000313" key="8">
    <source>
        <dbReference type="EMBL" id="PQJ74043.1"/>
    </source>
</evidence>
<comment type="function">
    <text evidence="5">Attaches a formyl group to the free amino group of methionyl-tRNA(fMet). The formyl group appears to play a dual role in the initiator identity of N-formylmethionyl-tRNA by promoting its recognition by IF2 and preventing the misappropriation of this tRNA by the elongation apparatus.</text>
</comment>
<dbReference type="SUPFAM" id="SSF53328">
    <property type="entry name" value="Formyltransferase"/>
    <property type="match status" value="1"/>
</dbReference>
<accession>A0A2S7W8X6</accession>
<dbReference type="OrthoDB" id="9802815at2"/>
<evidence type="ECO:0000256" key="4">
    <source>
        <dbReference type="ARBA" id="ARBA00022917"/>
    </source>
</evidence>
<dbReference type="InterPro" id="IPR011034">
    <property type="entry name" value="Formyl_transferase-like_C_sf"/>
</dbReference>
<dbReference type="InterPro" id="IPR005794">
    <property type="entry name" value="Fmt"/>
</dbReference>
<dbReference type="InterPro" id="IPR036477">
    <property type="entry name" value="Formyl_transf_N_sf"/>
</dbReference>
<proteinExistence type="inferred from homology"/>
<protein>
    <recommendedName>
        <fullName evidence="2 5">Methionyl-tRNA formyltransferase</fullName>
        <ecNumber evidence="2 5">2.1.2.9</ecNumber>
    </recommendedName>
</protein>
<evidence type="ECO:0000256" key="5">
    <source>
        <dbReference type="HAMAP-Rule" id="MF_00182"/>
    </source>
</evidence>
<dbReference type="InterPro" id="IPR002376">
    <property type="entry name" value="Formyl_transf_N"/>
</dbReference>
<dbReference type="InterPro" id="IPR044135">
    <property type="entry name" value="Met-tRNA-FMT_C"/>
</dbReference>
<dbReference type="CDD" id="cd08646">
    <property type="entry name" value="FMT_core_Met-tRNA-FMT_N"/>
    <property type="match status" value="1"/>
</dbReference>
<comment type="similarity">
    <text evidence="1 5">Belongs to the Fmt family.</text>
</comment>
<dbReference type="EC" id="2.1.2.9" evidence="2 5"/>